<reference evidence="1 2" key="1">
    <citation type="submission" date="2016-06" db="EMBL/GenBank/DDBJ databases">
        <title>Four novel species of enterococci isolated from chicken manure.</title>
        <authorList>
            <person name="Van Tyne D."/>
        </authorList>
    </citation>
    <scope>NUCLEOTIDE SEQUENCE [LARGE SCALE GENOMIC DNA]</scope>
    <source>
        <strain evidence="1 2">CU12B</strain>
    </source>
</reference>
<keyword evidence="2" id="KW-1185">Reference proteome</keyword>
<sequence>MKQIDSGYLVWEEDAENYVMTDDTLEVVHPLTYLKLSDLRKEQQVSLLQAVWCKRKGFINRSIGESPETDKQIAKELNIW</sequence>
<dbReference type="EMBL" id="MAEL01000030">
    <property type="protein sequence ID" value="KAF1304945.1"/>
    <property type="molecule type" value="Genomic_DNA"/>
</dbReference>
<evidence type="ECO:0000313" key="2">
    <source>
        <dbReference type="Proteomes" id="UP000782705"/>
    </source>
</evidence>
<name>A0ABQ6Z0X8_9ENTE</name>
<proteinExistence type="predicted"/>
<comment type="caution">
    <text evidence="1">The sequence shown here is derived from an EMBL/GenBank/DDBJ whole genome shotgun (WGS) entry which is preliminary data.</text>
</comment>
<dbReference type="Proteomes" id="UP000782705">
    <property type="component" value="Unassembled WGS sequence"/>
</dbReference>
<evidence type="ECO:0000313" key="1">
    <source>
        <dbReference type="EMBL" id="KAF1304945.1"/>
    </source>
</evidence>
<protein>
    <submittedName>
        <fullName evidence="1">Uncharacterized protein</fullName>
    </submittedName>
</protein>
<accession>A0ABQ6Z0X8</accession>
<organism evidence="1 2">
    <name type="scientific">Candidatus Enterococcus willemsii</name>
    <dbReference type="NCBI Taxonomy" id="1857215"/>
    <lineage>
        <taxon>Bacteria</taxon>
        <taxon>Bacillati</taxon>
        <taxon>Bacillota</taxon>
        <taxon>Bacilli</taxon>
        <taxon>Lactobacillales</taxon>
        <taxon>Enterococcaceae</taxon>
        <taxon>Enterococcus</taxon>
    </lineage>
</organism>
<dbReference type="RefSeq" id="WP_161901534.1">
    <property type="nucleotide sequence ID" value="NZ_MAEL01000030.1"/>
</dbReference>
<gene>
    <name evidence="1" type="ORF">BAU17_13810</name>
</gene>